<feature type="region of interest" description="Disordered" evidence="1">
    <location>
        <begin position="1"/>
        <end position="80"/>
    </location>
</feature>
<proteinExistence type="predicted"/>
<dbReference type="Proteomes" id="UP000075420">
    <property type="component" value="Unassembled WGS sequence"/>
</dbReference>
<feature type="compositionally biased region" description="Basic and acidic residues" evidence="1">
    <location>
        <begin position="1"/>
        <end position="24"/>
    </location>
</feature>
<evidence type="ECO:0000313" key="2">
    <source>
        <dbReference type="EMBL" id="KYF49718.1"/>
    </source>
</evidence>
<evidence type="ECO:0000313" key="3">
    <source>
        <dbReference type="Proteomes" id="UP000075420"/>
    </source>
</evidence>
<gene>
    <name evidence="2" type="ORF">BE08_34370</name>
</gene>
<evidence type="ECO:0000256" key="1">
    <source>
        <dbReference type="SAM" id="MobiDB-lite"/>
    </source>
</evidence>
<sequence>MMKETSDRLEDSMQRRAHLPDGHLELGSARTPVRRPPPRGPLPAQKPMDRGPRPPQRLPAVDRSRQPLNIPQRRRMGVQR</sequence>
<dbReference type="EMBL" id="JELY01003325">
    <property type="protein sequence ID" value="KYF49718.1"/>
    <property type="molecule type" value="Genomic_DNA"/>
</dbReference>
<comment type="caution">
    <text evidence="2">The sequence shown here is derived from an EMBL/GenBank/DDBJ whole genome shotgun (WGS) entry which is preliminary data.</text>
</comment>
<name>A0A150P2V0_SORCE</name>
<protein>
    <submittedName>
        <fullName evidence="2">Uncharacterized protein</fullName>
    </submittedName>
</protein>
<reference evidence="2 3" key="1">
    <citation type="submission" date="2014-02" db="EMBL/GenBank/DDBJ databases">
        <title>The small core and large imbalanced accessory genome model reveals a collaborative survival strategy of Sorangium cellulosum strains in nature.</title>
        <authorList>
            <person name="Han K."/>
            <person name="Peng R."/>
            <person name="Blom J."/>
            <person name="Li Y.-Z."/>
        </authorList>
    </citation>
    <scope>NUCLEOTIDE SEQUENCE [LARGE SCALE GENOMIC DNA]</scope>
    <source>
        <strain evidence="2 3">So0157-25</strain>
    </source>
</reference>
<organism evidence="2 3">
    <name type="scientific">Sorangium cellulosum</name>
    <name type="common">Polyangium cellulosum</name>
    <dbReference type="NCBI Taxonomy" id="56"/>
    <lineage>
        <taxon>Bacteria</taxon>
        <taxon>Pseudomonadati</taxon>
        <taxon>Myxococcota</taxon>
        <taxon>Polyangia</taxon>
        <taxon>Polyangiales</taxon>
        <taxon>Polyangiaceae</taxon>
        <taxon>Sorangium</taxon>
    </lineage>
</organism>
<accession>A0A150P2V0</accession>
<dbReference type="AlphaFoldDB" id="A0A150P2V0"/>